<reference evidence="1 2" key="1">
    <citation type="journal article" date="2006" name="Int. J. Syst. Evol. Microbiol.">
        <title>Costertonia aggregata gen. nov., sp. nov., a mesophilic marine bacterium of the family Flavobacteriaceae, isolated from a mature biofilm.</title>
        <authorList>
            <person name="Kwon K.K."/>
            <person name="Lee Y.K."/>
            <person name="Lee H.K."/>
        </authorList>
    </citation>
    <scope>NUCLEOTIDE SEQUENCE [LARGE SCALE GENOMIC DNA]</scope>
    <source>
        <strain evidence="1 2">KCCM 42265</strain>
    </source>
</reference>
<dbReference type="KEGG" id="cagg:HYG79_07055"/>
<proteinExistence type="predicted"/>
<dbReference type="EMBL" id="CP058595">
    <property type="protein sequence ID" value="QLG45117.1"/>
    <property type="molecule type" value="Genomic_DNA"/>
</dbReference>
<dbReference type="Gene3D" id="3.40.50.2300">
    <property type="match status" value="1"/>
</dbReference>
<dbReference type="RefSeq" id="WP_179241407.1">
    <property type="nucleotide sequence ID" value="NZ_CP058595.1"/>
</dbReference>
<organism evidence="1 2">
    <name type="scientific">Costertonia aggregata</name>
    <dbReference type="NCBI Taxonomy" id="343403"/>
    <lineage>
        <taxon>Bacteria</taxon>
        <taxon>Pseudomonadati</taxon>
        <taxon>Bacteroidota</taxon>
        <taxon>Flavobacteriia</taxon>
        <taxon>Flavobacteriales</taxon>
        <taxon>Flavobacteriaceae</taxon>
        <taxon>Costertonia</taxon>
    </lineage>
</organism>
<evidence type="ECO:0008006" key="3">
    <source>
        <dbReference type="Google" id="ProtNLM"/>
    </source>
</evidence>
<dbReference type="InterPro" id="IPR011006">
    <property type="entry name" value="CheY-like_superfamily"/>
</dbReference>
<protein>
    <recommendedName>
        <fullName evidence="3">Response regulator transcription factor</fullName>
    </recommendedName>
</protein>
<sequence>MSLSSKNAHIDKTSILIVEDEPLLCDAYRLVFENISNNTSFSNFDLDIYNDFSSAKEAILGVDDDLHLVILDIRLRSGDYLAGNSGEGLGILLRKNLPKTKIIVVTSLTSNHRLHMILKYINPEGLLIKSEIDFISIQNDIVAVLKGNNVYSQTTIDFFKQDVGVKLNLDDIDRKILYLLSKGVKVNKLTNYVPLTTSGIEARKRRIAKVFNMNKPSIADLLHASKQKGII</sequence>
<dbReference type="SUPFAM" id="SSF52172">
    <property type="entry name" value="CheY-like"/>
    <property type="match status" value="1"/>
</dbReference>
<accession>A0A7H9ANW6</accession>
<evidence type="ECO:0000313" key="1">
    <source>
        <dbReference type="EMBL" id="QLG45117.1"/>
    </source>
</evidence>
<name>A0A7H9ANW6_9FLAO</name>
<keyword evidence="2" id="KW-1185">Reference proteome</keyword>
<dbReference type="Proteomes" id="UP000509302">
    <property type="component" value="Chromosome"/>
</dbReference>
<dbReference type="AlphaFoldDB" id="A0A7H9ANW6"/>
<evidence type="ECO:0000313" key="2">
    <source>
        <dbReference type="Proteomes" id="UP000509302"/>
    </source>
</evidence>
<gene>
    <name evidence="1" type="ORF">HYG79_07055</name>
</gene>